<dbReference type="Pfam" id="PF13450">
    <property type="entry name" value="NAD_binding_8"/>
    <property type="match status" value="1"/>
</dbReference>
<evidence type="ECO:0000256" key="6">
    <source>
        <dbReference type="ARBA" id="ARBA00023002"/>
    </source>
</evidence>
<keyword evidence="6 9" id="KW-0560">Oxidoreductase</keyword>
<dbReference type="PANTHER" id="PTHR48467:SF1">
    <property type="entry name" value="GLUTAMATE SYNTHASE 1 [NADH], CHLOROPLASTIC-LIKE"/>
    <property type="match status" value="1"/>
</dbReference>
<evidence type="ECO:0000256" key="5">
    <source>
        <dbReference type="ARBA" id="ARBA00022857"/>
    </source>
</evidence>
<organism evidence="9 10">
    <name type="scientific">Janibacter cremeus</name>
    <dbReference type="NCBI Taxonomy" id="1285192"/>
    <lineage>
        <taxon>Bacteria</taxon>
        <taxon>Bacillati</taxon>
        <taxon>Actinomycetota</taxon>
        <taxon>Actinomycetes</taxon>
        <taxon>Micrococcales</taxon>
        <taxon>Intrasporangiaceae</taxon>
        <taxon>Janibacter</taxon>
    </lineage>
</organism>
<keyword evidence="10" id="KW-1185">Reference proteome</keyword>
<dbReference type="PANTHER" id="PTHR48467">
    <property type="entry name" value="GLUTAMATE SYNTHASE 1 [NADH], CHLOROPLASTIC-LIKE"/>
    <property type="match status" value="1"/>
</dbReference>
<dbReference type="GO" id="GO:0004324">
    <property type="term" value="F:ferredoxin-NADP+ reductase activity"/>
    <property type="evidence" value="ECO:0007669"/>
    <property type="project" value="UniProtKB-EC"/>
</dbReference>
<feature type="binding site" evidence="7">
    <location>
        <position position="81"/>
    </location>
    <ligand>
        <name>FAD</name>
        <dbReference type="ChEBI" id="CHEBI:57692"/>
    </ligand>
</feature>
<evidence type="ECO:0000256" key="3">
    <source>
        <dbReference type="ARBA" id="ARBA00022630"/>
    </source>
</evidence>
<feature type="binding site" evidence="8">
    <location>
        <position position="211"/>
    </location>
    <ligand>
        <name>NADP(+)</name>
        <dbReference type="ChEBI" id="CHEBI:58349"/>
    </ligand>
</feature>
<dbReference type="InterPro" id="IPR036188">
    <property type="entry name" value="FAD/NAD-bd_sf"/>
</dbReference>
<evidence type="ECO:0000256" key="7">
    <source>
        <dbReference type="PIRSR" id="PIRSR000362-1"/>
    </source>
</evidence>
<evidence type="ECO:0000256" key="8">
    <source>
        <dbReference type="PIRSR" id="PIRSR000362-2"/>
    </source>
</evidence>
<dbReference type="PIRSF" id="PIRSF000362">
    <property type="entry name" value="FNR"/>
    <property type="match status" value="1"/>
</dbReference>
<dbReference type="Gene3D" id="3.50.50.60">
    <property type="entry name" value="FAD/NAD(P)-binding domain"/>
    <property type="match status" value="1"/>
</dbReference>
<comment type="cofactor">
    <cofactor evidence="1 7">
        <name>FAD</name>
        <dbReference type="ChEBI" id="CHEBI:57692"/>
    </cofactor>
</comment>
<protein>
    <submittedName>
        <fullName evidence="9">Ferredoxin--NADP+ reductase</fullName>
        <ecNumber evidence="9">1.18.1.2</ecNumber>
    </submittedName>
</protein>
<dbReference type="InterPro" id="IPR055275">
    <property type="entry name" value="Ferredox_Rdtase"/>
</dbReference>
<keyword evidence="3" id="KW-0285">Flavoprotein</keyword>
<evidence type="ECO:0000313" key="9">
    <source>
        <dbReference type="EMBL" id="NYF98469.1"/>
    </source>
</evidence>
<name>A0A852VR99_9MICO</name>
<comment type="caution">
    <text evidence="9">The sequence shown here is derived from an EMBL/GenBank/DDBJ whole genome shotgun (WGS) entry which is preliminary data.</text>
</comment>
<feature type="binding site" evidence="8">
    <location>
        <position position="367"/>
    </location>
    <ligand>
        <name>NADP(+)</name>
        <dbReference type="ChEBI" id="CHEBI:58349"/>
    </ligand>
</feature>
<evidence type="ECO:0000256" key="2">
    <source>
        <dbReference type="ARBA" id="ARBA00008312"/>
    </source>
</evidence>
<feature type="binding site" evidence="7">
    <location>
        <begin position="367"/>
        <end position="369"/>
    </location>
    <ligand>
        <name>FAD</name>
        <dbReference type="ChEBI" id="CHEBI:57692"/>
    </ligand>
</feature>
<dbReference type="EMBL" id="JACCAE010000001">
    <property type="protein sequence ID" value="NYF98469.1"/>
    <property type="molecule type" value="Genomic_DNA"/>
</dbReference>
<dbReference type="InterPro" id="IPR021163">
    <property type="entry name" value="Ferredox_Rdtase_adrenod"/>
</dbReference>
<keyword evidence="4 7" id="KW-0274">FAD</keyword>
<reference evidence="9 10" key="1">
    <citation type="submission" date="2020-07" db="EMBL/GenBank/DDBJ databases">
        <title>Sequencing the genomes of 1000 actinobacteria strains.</title>
        <authorList>
            <person name="Klenk H.-P."/>
        </authorList>
    </citation>
    <scope>NUCLEOTIDE SEQUENCE [LARGE SCALE GENOMIC DNA]</scope>
    <source>
        <strain evidence="9 10">DSM 26154</strain>
    </source>
</reference>
<dbReference type="RefSeq" id="WP_221935297.1">
    <property type="nucleotide sequence ID" value="NZ_JACCAE010000001.1"/>
</dbReference>
<dbReference type="PRINTS" id="PR00419">
    <property type="entry name" value="ADXRDTASE"/>
</dbReference>
<feature type="binding site" evidence="7">
    <location>
        <position position="360"/>
    </location>
    <ligand>
        <name>FAD</name>
        <dbReference type="ChEBI" id="CHEBI:57692"/>
    </ligand>
</feature>
<evidence type="ECO:0000256" key="1">
    <source>
        <dbReference type="ARBA" id="ARBA00001974"/>
    </source>
</evidence>
<accession>A0A852VR99</accession>
<dbReference type="EC" id="1.18.1.2" evidence="9"/>
<feature type="binding site" evidence="7">
    <location>
        <position position="15"/>
    </location>
    <ligand>
        <name>FAD</name>
        <dbReference type="ChEBI" id="CHEBI:57692"/>
    </ligand>
</feature>
<comment type="similarity">
    <text evidence="2">Belongs to the ferredoxin--NADP reductase type 1 family.</text>
</comment>
<evidence type="ECO:0000256" key="4">
    <source>
        <dbReference type="ARBA" id="ARBA00022827"/>
    </source>
</evidence>
<sequence>MTPPLRVAIIGAGPSGLYAAQALAGQDDVEVSVDVFDRLPAPFGLARYGVAPDHLSLRSVRTTLEAVLDRPTVRLLANVEVGTDISVEELHRFYDAIVFTYGAATDHRLEIPGEDLTGTISATELVNWYCGHPDAAGEHVEAAITAATSAVVVGVGNVAVDVTRVLSKTAPELEHTDMPQHVLDLLAGSSITSVTVLGRRGPAQAAFTTKELKELGELADADVHVDPRDLALDPVSEADIEGERRRERNMRVLQGWSTRAKGEGRRTIRLRFFSQPVEIIGPGRVTGVRVERTRLDADGSLSGTGEHITIDADLVVRSVGYQGMPLAGVPFDTARGVIPHDEGRVHDGDDVVPGEYVAGWIKRGPTGIIGTNKKDATATVRSLIADAAQLPRAARPDPDAVTSHLSDRGVHYVNVDGWRAIDAAEIALGESMGRARTTLHDREALLESARWADDQ</sequence>
<dbReference type="Proteomes" id="UP000554054">
    <property type="component" value="Unassembled WGS sequence"/>
</dbReference>
<feature type="binding site" evidence="8">
    <location>
        <begin position="199"/>
        <end position="200"/>
    </location>
    <ligand>
        <name>NADP(+)</name>
        <dbReference type="ChEBI" id="CHEBI:58349"/>
    </ligand>
</feature>
<dbReference type="AlphaFoldDB" id="A0A852VR99"/>
<dbReference type="SUPFAM" id="SSF51971">
    <property type="entry name" value="Nucleotide-binding domain"/>
    <property type="match status" value="2"/>
</dbReference>
<gene>
    <name evidence="9" type="ORF">BJY20_001861</name>
</gene>
<keyword evidence="5 8" id="KW-0521">NADP</keyword>
<feature type="binding site" evidence="7">
    <location>
        <position position="45"/>
    </location>
    <ligand>
        <name>FAD</name>
        <dbReference type="ChEBI" id="CHEBI:57692"/>
    </ligand>
</feature>
<evidence type="ECO:0000313" key="10">
    <source>
        <dbReference type="Proteomes" id="UP000554054"/>
    </source>
</evidence>
<dbReference type="Gene3D" id="3.40.50.720">
    <property type="entry name" value="NAD(P)-binding Rossmann-like Domain"/>
    <property type="match status" value="1"/>
</dbReference>
<proteinExistence type="inferred from homology"/>